<evidence type="ECO:0000313" key="4">
    <source>
        <dbReference type="Proteomes" id="UP001319080"/>
    </source>
</evidence>
<dbReference type="InterPro" id="IPR005804">
    <property type="entry name" value="FA_desaturase_dom"/>
</dbReference>
<reference evidence="3 4" key="1">
    <citation type="submission" date="2021-05" db="EMBL/GenBank/DDBJ databases">
        <title>A Polyphasic approach of four new species of the genus Ohtaekwangia: Ohtaekwangia histidinii sp. nov., Ohtaekwangia cretensis sp. nov., Ohtaekwangia indiensis sp. nov., Ohtaekwangia reichenbachii sp. nov. from diverse environment.</title>
        <authorList>
            <person name="Octaviana S."/>
        </authorList>
    </citation>
    <scope>NUCLEOTIDE SEQUENCE [LARGE SCALE GENOMIC DNA]</scope>
    <source>
        <strain evidence="3 4">PWU5</strain>
    </source>
</reference>
<feature type="transmembrane region" description="Helical" evidence="1">
    <location>
        <begin position="179"/>
        <end position="196"/>
    </location>
</feature>
<feature type="transmembrane region" description="Helical" evidence="1">
    <location>
        <begin position="116"/>
        <end position="134"/>
    </location>
</feature>
<gene>
    <name evidence="3" type="ORF">KK062_11565</name>
</gene>
<dbReference type="PANTHER" id="PTHR19353">
    <property type="entry name" value="FATTY ACID DESATURASE 2"/>
    <property type="match status" value="1"/>
</dbReference>
<feature type="transmembrane region" description="Helical" evidence="1">
    <location>
        <begin position="56"/>
        <end position="77"/>
    </location>
</feature>
<dbReference type="GO" id="GO:0008610">
    <property type="term" value="P:lipid biosynthetic process"/>
    <property type="evidence" value="ECO:0007669"/>
    <property type="project" value="UniProtKB-ARBA"/>
</dbReference>
<evidence type="ECO:0000256" key="1">
    <source>
        <dbReference type="SAM" id="Phobius"/>
    </source>
</evidence>
<organism evidence="3 4">
    <name type="scientific">Dawidia cretensis</name>
    <dbReference type="NCBI Taxonomy" id="2782350"/>
    <lineage>
        <taxon>Bacteria</taxon>
        <taxon>Pseudomonadati</taxon>
        <taxon>Bacteroidota</taxon>
        <taxon>Cytophagia</taxon>
        <taxon>Cytophagales</taxon>
        <taxon>Chryseotaleaceae</taxon>
        <taxon>Dawidia</taxon>
    </lineage>
</organism>
<dbReference type="AlphaFoldDB" id="A0AAP2GPQ5"/>
<feature type="transmembrane region" description="Helical" evidence="1">
    <location>
        <begin position="83"/>
        <end position="104"/>
    </location>
</feature>
<dbReference type="Proteomes" id="UP001319080">
    <property type="component" value="Unassembled WGS sequence"/>
</dbReference>
<protein>
    <submittedName>
        <fullName evidence="3">Acyl-CoA desaturase</fullName>
    </submittedName>
</protein>
<dbReference type="PIRSF" id="PIRSF015921">
    <property type="entry name" value="FA_sphinglp_des"/>
    <property type="match status" value="1"/>
</dbReference>
<keyword evidence="4" id="KW-1185">Reference proteome</keyword>
<keyword evidence="1" id="KW-1133">Transmembrane helix</keyword>
<dbReference type="PANTHER" id="PTHR19353:SF19">
    <property type="entry name" value="DELTA(5) FATTY ACID DESATURASE C-RELATED"/>
    <property type="match status" value="1"/>
</dbReference>
<evidence type="ECO:0000313" key="3">
    <source>
        <dbReference type="EMBL" id="MBT1708866.1"/>
    </source>
</evidence>
<dbReference type="RefSeq" id="WP_254084454.1">
    <property type="nucleotide sequence ID" value="NZ_JAHESE010000009.1"/>
</dbReference>
<keyword evidence="1" id="KW-0472">Membrane</keyword>
<sequence length="385" mass="44276">MNHSETGQFSQVNNPLPAAKPVTFAGTQRDFTTTLNKRVNEYFRENKINRHGDGEMVLKTFFMFTLYCLPYALVVSGVLTSPLWALASIVVMGLGLAGIGLSVMHDANHGAYSNKGWVNTLMGYSLNLVGANAFNWKMQHNVLHHTYTNVHEEDEDISPRGVLRLTPHSSWKHMHRYQFIYAWFLYGLMTIVWLFFKDFVRIVRYGRDGLAKKHHANIVREWFILIVSKLVYISYIFVIPMVATSFLWWQVLLGIILMHYIAGFILAIIFQPAHVVEGTEFPLPNDDNMLENNWAVHQLHTTTNFGNSSRWFSWYVGGLNFQIEHHLFPNICHVHYRKISNIVQQTAAEYGLPYKSTRTFMQALAGHARLLRELGKRPVLAPVHA</sequence>
<feature type="transmembrane region" description="Helical" evidence="1">
    <location>
        <begin position="248"/>
        <end position="270"/>
    </location>
</feature>
<feature type="transmembrane region" description="Helical" evidence="1">
    <location>
        <begin position="222"/>
        <end position="242"/>
    </location>
</feature>
<comment type="caution">
    <text evidence="3">The sequence shown here is derived from an EMBL/GenBank/DDBJ whole genome shotgun (WGS) entry which is preliminary data.</text>
</comment>
<accession>A0AAP2GPQ5</accession>
<feature type="domain" description="Fatty acid desaturase" evidence="2">
    <location>
        <begin position="84"/>
        <end position="357"/>
    </location>
</feature>
<dbReference type="InterPro" id="IPR012171">
    <property type="entry name" value="Fatty_acid_desaturase"/>
</dbReference>
<proteinExistence type="predicted"/>
<dbReference type="CDD" id="cd03506">
    <property type="entry name" value="Delta6-FADS-like"/>
    <property type="match status" value="1"/>
</dbReference>
<evidence type="ECO:0000259" key="2">
    <source>
        <dbReference type="Pfam" id="PF00487"/>
    </source>
</evidence>
<dbReference type="EMBL" id="JAHESE010000009">
    <property type="protein sequence ID" value="MBT1708866.1"/>
    <property type="molecule type" value="Genomic_DNA"/>
</dbReference>
<dbReference type="GO" id="GO:0016020">
    <property type="term" value="C:membrane"/>
    <property type="evidence" value="ECO:0007669"/>
    <property type="project" value="TreeGrafter"/>
</dbReference>
<name>A0AAP2GPQ5_9BACT</name>
<dbReference type="Pfam" id="PF00487">
    <property type="entry name" value="FA_desaturase"/>
    <property type="match status" value="1"/>
</dbReference>
<keyword evidence="1" id="KW-0812">Transmembrane</keyword>
<dbReference type="GO" id="GO:0016717">
    <property type="term" value="F:oxidoreductase activity, acting on paired donors, with oxidation of a pair of donors resulting in the reduction of molecular oxygen to two molecules of water"/>
    <property type="evidence" value="ECO:0007669"/>
    <property type="project" value="TreeGrafter"/>
</dbReference>